<comment type="catalytic activity">
    <reaction evidence="11">
        <text>FMN + ATP + H(+) = FAD + diphosphate</text>
        <dbReference type="Rhea" id="RHEA:17237"/>
        <dbReference type="ChEBI" id="CHEBI:15378"/>
        <dbReference type="ChEBI" id="CHEBI:30616"/>
        <dbReference type="ChEBI" id="CHEBI:33019"/>
        <dbReference type="ChEBI" id="CHEBI:57692"/>
        <dbReference type="ChEBI" id="CHEBI:58210"/>
        <dbReference type="EC" id="2.7.7.2"/>
    </reaction>
</comment>
<evidence type="ECO:0000256" key="2">
    <source>
        <dbReference type="ARBA" id="ARBA00010214"/>
    </source>
</evidence>
<dbReference type="InterPro" id="IPR015864">
    <property type="entry name" value="FAD_synthase"/>
</dbReference>
<organism evidence="13 14">
    <name type="scientific">Nocardioides gansuensis</name>
    <dbReference type="NCBI Taxonomy" id="2138300"/>
    <lineage>
        <taxon>Bacteria</taxon>
        <taxon>Bacillati</taxon>
        <taxon>Actinomycetota</taxon>
        <taxon>Actinomycetes</taxon>
        <taxon>Propionibacteriales</taxon>
        <taxon>Nocardioidaceae</taxon>
        <taxon>Nocardioides</taxon>
    </lineage>
</organism>
<name>A0A2T8F4K6_9ACTN</name>
<dbReference type="AlphaFoldDB" id="A0A2T8F4K6"/>
<keyword evidence="10" id="KW-0067">ATP-binding</keyword>
<feature type="domain" description="FAD synthetase" evidence="12">
    <location>
        <begin position="15"/>
        <end position="168"/>
    </location>
</feature>
<dbReference type="InterPro" id="IPR023468">
    <property type="entry name" value="Riboflavin_kinase"/>
</dbReference>
<dbReference type="InterPro" id="IPR014729">
    <property type="entry name" value="Rossmann-like_a/b/a_fold"/>
</dbReference>
<dbReference type="SUPFAM" id="SSF52374">
    <property type="entry name" value="Nucleotidylyl transferase"/>
    <property type="match status" value="1"/>
</dbReference>
<comment type="caution">
    <text evidence="13">The sequence shown here is derived from an EMBL/GenBank/DDBJ whole genome shotgun (WGS) entry which is preliminary data.</text>
</comment>
<evidence type="ECO:0000313" key="14">
    <source>
        <dbReference type="Proteomes" id="UP000246018"/>
    </source>
</evidence>
<dbReference type="OrthoDB" id="9803667at2"/>
<evidence type="ECO:0000256" key="7">
    <source>
        <dbReference type="ARBA" id="ARBA00022695"/>
    </source>
</evidence>
<protein>
    <recommendedName>
        <fullName evidence="3">FAD synthase</fullName>
        <ecNumber evidence="3">2.7.7.2</ecNumber>
    </recommendedName>
</protein>
<dbReference type="Gene3D" id="3.40.50.620">
    <property type="entry name" value="HUPs"/>
    <property type="match status" value="1"/>
</dbReference>
<evidence type="ECO:0000256" key="9">
    <source>
        <dbReference type="ARBA" id="ARBA00022827"/>
    </source>
</evidence>
<evidence type="ECO:0000256" key="8">
    <source>
        <dbReference type="ARBA" id="ARBA00022741"/>
    </source>
</evidence>
<keyword evidence="8" id="KW-0547">Nucleotide-binding</keyword>
<dbReference type="RefSeq" id="WP_116574590.1">
    <property type="nucleotide sequence ID" value="NZ_QDGZ01000017.1"/>
</dbReference>
<dbReference type="GO" id="GO:0009398">
    <property type="term" value="P:FMN biosynthetic process"/>
    <property type="evidence" value="ECO:0007669"/>
    <property type="project" value="TreeGrafter"/>
</dbReference>
<dbReference type="PANTHER" id="PTHR22749">
    <property type="entry name" value="RIBOFLAVIN KINASE/FMN ADENYLYLTRANSFERASE"/>
    <property type="match status" value="1"/>
</dbReference>
<comment type="pathway">
    <text evidence="1">Cofactor biosynthesis; FAD biosynthesis; FAD from FMN: step 1/1.</text>
</comment>
<keyword evidence="6" id="KW-0808">Transferase</keyword>
<evidence type="ECO:0000256" key="11">
    <source>
        <dbReference type="ARBA" id="ARBA00049494"/>
    </source>
</evidence>
<dbReference type="GO" id="GO:0008531">
    <property type="term" value="F:riboflavin kinase activity"/>
    <property type="evidence" value="ECO:0007669"/>
    <property type="project" value="TreeGrafter"/>
</dbReference>
<evidence type="ECO:0000256" key="4">
    <source>
        <dbReference type="ARBA" id="ARBA00022630"/>
    </source>
</evidence>
<keyword evidence="14" id="KW-1185">Reference proteome</keyword>
<proteinExistence type="inferred from homology"/>
<dbReference type="GO" id="GO:0003919">
    <property type="term" value="F:FMN adenylyltransferase activity"/>
    <property type="evidence" value="ECO:0007669"/>
    <property type="project" value="UniProtKB-EC"/>
</dbReference>
<dbReference type="PANTHER" id="PTHR22749:SF6">
    <property type="entry name" value="RIBOFLAVIN KINASE"/>
    <property type="match status" value="1"/>
</dbReference>
<dbReference type="GO" id="GO:0006747">
    <property type="term" value="P:FAD biosynthetic process"/>
    <property type="evidence" value="ECO:0007669"/>
    <property type="project" value="UniProtKB-UniPathway"/>
</dbReference>
<dbReference type="UniPathway" id="UPA00277">
    <property type="reaction ID" value="UER00407"/>
</dbReference>
<dbReference type="CDD" id="cd02064">
    <property type="entry name" value="FAD_synthetase_N"/>
    <property type="match status" value="1"/>
</dbReference>
<reference evidence="13" key="1">
    <citation type="submission" date="2018-04" db="EMBL/GenBank/DDBJ databases">
        <title>Genome of Nocardioides gansuensis WSJ-1.</title>
        <authorList>
            <person name="Wu S."/>
            <person name="Wang G."/>
        </authorList>
    </citation>
    <scope>NUCLEOTIDE SEQUENCE [LARGE SCALE GENOMIC DNA]</scope>
    <source>
        <strain evidence="13">WSJ-1</strain>
    </source>
</reference>
<evidence type="ECO:0000256" key="1">
    <source>
        <dbReference type="ARBA" id="ARBA00004726"/>
    </source>
</evidence>
<dbReference type="Proteomes" id="UP000246018">
    <property type="component" value="Unassembled WGS sequence"/>
</dbReference>
<evidence type="ECO:0000256" key="5">
    <source>
        <dbReference type="ARBA" id="ARBA00022643"/>
    </source>
</evidence>
<dbReference type="Pfam" id="PF06574">
    <property type="entry name" value="FAD_syn"/>
    <property type="match status" value="1"/>
</dbReference>
<gene>
    <name evidence="13" type="ORF">DDE18_22090</name>
</gene>
<dbReference type="FunFam" id="3.40.50.620:FF:000021">
    <property type="entry name" value="Riboflavin biosynthesis protein"/>
    <property type="match status" value="1"/>
</dbReference>
<dbReference type="EMBL" id="QDGZ01000017">
    <property type="protein sequence ID" value="PVG80638.1"/>
    <property type="molecule type" value="Genomic_DNA"/>
</dbReference>
<keyword evidence="7" id="KW-0548">Nucleotidyltransferase</keyword>
<evidence type="ECO:0000313" key="13">
    <source>
        <dbReference type="EMBL" id="PVG80638.1"/>
    </source>
</evidence>
<evidence type="ECO:0000256" key="6">
    <source>
        <dbReference type="ARBA" id="ARBA00022679"/>
    </source>
</evidence>
<keyword evidence="4" id="KW-0285">Flavoprotein</keyword>
<evidence type="ECO:0000259" key="12">
    <source>
        <dbReference type="Pfam" id="PF06574"/>
    </source>
</evidence>
<keyword evidence="9" id="KW-0274">FAD</keyword>
<keyword evidence="5" id="KW-0288">FMN</keyword>
<dbReference type="EC" id="2.7.7.2" evidence="3"/>
<sequence>MMVRHDDWPRAPLFPRGSVVTMGVFDGFHRGHQKLLARTVARGRERDLPVALVTFDPHPLAVLAPERAPTQLMPVADRTTHALAHGADHVVVLPFTRALSKMSAEDFVESGLVDRLRCRILVVGSNFRCGHRGSGDLAFLSGTGQRLGFDVEGVDLVQHKARTCSSTAIRQALAHGDVALARELLGREDDRILGLPRV</sequence>
<evidence type="ECO:0000256" key="3">
    <source>
        <dbReference type="ARBA" id="ARBA00012393"/>
    </source>
</evidence>
<dbReference type="GO" id="GO:0009231">
    <property type="term" value="P:riboflavin biosynthetic process"/>
    <property type="evidence" value="ECO:0007669"/>
    <property type="project" value="InterPro"/>
</dbReference>
<comment type="similarity">
    <text evidence="2">Belongs to the RibF family.</text>
</comment>
<dbReference type="GO" id="GO:0005524">
    <property type="term" value="F:ATP binding"/>
    <property type="evidence" value="ECO:0007669"/>
    <property type="project" value="UniProtKB-KW"/>
</dbReference>
<accession>A0A2T8F4K6</accession>
<evidence type="ECO:0000256" key="10">
    <source>
        <dbReference type="ARBA" id="ARBA00022840"/>
    </source>
</evidence>